<dbReference type="PANTHER" id="PTHR43671:SF98">
    <property type="entry name" value="SERINE_THREONINE-PROTEIN KINASE NEK11"/>
    <property type="match status" value="1"/>
</dbReference>
<keyword evidence="6" id="KW-0067">ATP-binding</keyword>
<dbReference type="GO" id="GO:0004674">
    <property type="term" value="F:protein serine/threonine kinase activity"/>
    <property type="evidence" value="ECO:0007669"/>
    <property type="project" value="UniProtKB-KW"/>
</dbReference>
<evidence type="ECO:0000259" key="9">
    <source>
        <dbReference type="PROSITE" id="PS50011"/>
    </source>
</evidence>
<evidence type="ECO:0000256" key="7">
    <source>
        <dbReference type="ARBA" id="ARBA00047899"/>
    </source>
</evidence>
<dbReference type="PROSITE" id="PS50011">
    <property type="entry name" value="PROTEIN_KINASE_DOM"/>
    <property type="match status" value="1"/>
</dbReference>
<evidence type="ECO:0000256" key="1">
    <source>
        <dbReference type="ARBA" id="ARBA00012513"/>
    </source>
</evidence>
<organism evidence="10 11">
    <name type="scientific">Actinocatenispora rupis</name>
    <dbReference type="NCBI Taxonomy" id="519421"/>
    <lineage>
        <taxon>Bacteria</taxon>
        <taxon>Bacillati</taxon>
        <taxon>Actinomycetota</taxon>
        <taxon>Actinomycetes</taxon>
        <taxon>Micromonosporales</taxon>
        <taxon>Micromonosporaceae</taxon>
        <taxon>Actinocatenispora</taxon>
    </lineage>
</organism>
<dbReference type="EC" id="2.7.11.1" evidence="1"/>
<protein>
    <recommendedName>
        <fullName evidence="1">non-specific serine/threonine protein kinase</fullName>
        <ecNumber evidence="1">2.7.11.1</ecNumber>
    </recommendedName>
</protein>
<comment type="caution">
    <text evidence="10">The sequence shown here is derived from an EMBL/GenBank/DDBJ whole genome shotgun (WGS) entry which is preliminary data.</text>
</comment>
<evidence type="ECO:0000256" key="5">
    <source>
        <dbReference type="ARBA" id="ARBA00022777"/>
    </source>
</evidence>
<dbReference type="AlphaFoldDB" id="A0A8J3ND43"/>
<keyword evidence="11" id="KW-1185">Reference proteome</keyword>
<dbReference type="SMART" id="SM00220">
    <property type="entry name" value="S_TKc"/>
    <property type="match status" value="1"/>
</dbReference>
<dbReference type="InterPro" id="IPR000719">
    <property type="entry name" value="Prot_kinase_dom"/>
</dbReference>
<reference evidence="10" key="1">
    <citation type="submission" date="2021-01" db="EMBL/GenBank/DDBJ databases">
        <title>Whole genome shotgun sequence of Actinocatenispora rupis NBRC 107355.</title>
        <authorList>
            <person name="Komaki H."/>
            <person name="Tamura T."/>
        </authorList>
    </citation>
    <scope>NUCLEOTIDE SEQUENCE</scope>
    <source>
        <strain evidence="10">NBRC 107355</strain>
    </source>
</reference>
<evidence type="ECO:0000256" key="8">
    <source>
        <dbReference type="ARBA" id="ARBA00048679"/>
    </source>
</evidence>
<evidence type="ECO:0000256" key="2">
    <source>
        <dbReference type="ARBA" id="ARBA00022527"/>
    </source>
</evidence>
<dbReference type="GO" id="GO:0005524">
    <property type="term" value="F:ATP binding"/>
    <property type="evidence" value="ECO:0007669"/>
    <property type="project" value="UniProtKB-KW"/>
</dbReference>
<evidence type="ECO:0000256" key="6">
    <source>
        <dbReference type="ARBA" id="ARBA00022840"/>
    </source>
</evidence>
<evidence type="ECO:0000313" key="11">
    <source>
        <dbReference type="Proteomes" id="UP000612808"/>
    </source>
</evidence>
<comment type="catalytic activity">
    <reaction evidence="7">
        <text>L-threonyl-[protein] + ATP = O-phospho-L-threonyl-[protein] + ADP + H(+)</text>
        <dbReference type="Rhea" id="RHEA:46608"/>
        <dbReference type="Rhea" id="RHEA-COMP:11060"/>
        <dbReference type="Rhea" id="RHEA-COMP:11605"/>
        <dbReference type="ChEBI" id="CHEBI:15378"/>
        <dbReference type="ChEBI" id="CHEBI:30013"/>
        <dbReference type="ChEBI" id="CHEBI:30616"/>
        <dbReference type="ChEBI" id="CHEBI:61977"/>
        <dbReference type="ChEBI" id="CHEBI:456216"/>
        <dbReference type="EC" id="2.7.11.1"/>
    </reaction>
</comment>
<dbReference type="InterPro" id="IPR050660">
    <property type="entry name" value="NEK_Ser/Thr_kinase"/>
</dbReference>
<evidence type="ECO:0000256" key="3">
    <source>
        <dbReference type="ARBA" id="ARBA00022679"/>
    </source>
</evidence>
<accession>A0A8J3ND43</accession>
<proteinExistence type="predicted"/>
<dbReference type="EMBL" id="BOMB01000019">
    <property type="protein sequence ID" value="GID12545.1"/>
    <property type="molecule type" value="Genomic_DNA"/>
</dbReference>
<feature type="domain" description="Protein kinase" evidence="9">
    <location>
        <begin position="1"/>
        <end position="173"/>
    </location>
</feature>
<evidence type="ECO:0000313" key="10">
    <source>
        <dbReference type="EMBL" id="GID12545.1"/>
    </source>
</evidence>
<dbReference type="Pfam" id="PF00069">
    <property type="entry name" value="Pkinase"/>
    <property type="match status" value="1"/>
</dbReference>
<keyword evidence="4" id="KW-0547">Nucleotide-binding</keyword>
<dbReference type="PANTHER" id="PTHR43671">
    <property type="entry name" value="SERINE/THREONINE-PROTEIN KINASE NEK"/>
    <property type="match status" value="1"/>
</dbReference>
<dbReference type="SUPFAM" id="SSF56112">
    <property type="entry name" value="Protein kinase-like (PK-like)"/>
    <property type="match status" value="1"/>
</dbReference>
<dbReference type="Proteomes" id="UP000612808">
    <property type="component" value="Unassembled WGS sequence"/>
</dbReference>
<dbReference type="RefSeq" id="WP_203658568.1">
    <property type="nucleotide sequence ID" value="NZ_BAAAZM010000013.1"/>
</dbReference>
<evidence type="ECO:0000256" key="4">
    <source>
        <dbReference type="ARBA" id="ARBA00022741"/>
    </source>
</evidence>
<name>A0A8J3ND43_9ACTN</name>
<keyword evidence="5" id="KW-0418">Kinase</keyword>
<dbReference type="Gene3D" id="1.10.510.10">
    <property type="entry name" value="Transferase(Phosphotransferase) domain 1"/>
    <property type="match status" value="1"/>
</dbReference>
<sequence>MAELAAGTPVGDRVRVDRLLGAGAYAEVYRVRHEVLGWQAMKLFRRVASADGYDRAGLRVRIGDFGLARCVDPVGQVTSAQGTVAYLAPEVLRGDGYTVAGDVFSWGVLAYLLLTHHLPYAGPRSLRRFERAPLPPGAYHDEVGPGLDRLVLAALDPAPRGRPADGAALHAAFTDERHRPDRPVAYAPTRAARSATTRERYAYRLWQRGVTL</sequence>
<keyword evidence="2" id="KW-0723">Serine/threonine-protein kinase</keyword>
<keyword evidence="3" id="KW-0808">Transferase</keyword>
<comment type="catalytic activity">
    <reaction evidence="8">
        <text>L-seryl-[protein] + ATP = O-phospho-L-seryl-[protein] + ADP + H(+)</text>
        <dbReference type="Rhea" id="RHEA:17989"/>
        <dbReference type="Rhea" id="RHEA-COMP:9863"/>
        <dbReference type="Rhea" id="RHEA-COMP:11604"/>
        <dbReference type="ChEBI" id="CHEBI:15378"/>
        <dbReference type="ChEBI" id="CHEBI:29999"/>
        <dbReference type="ChEBI" id="CHEBI:30616"/>
        <dbReference type="ChEBI" id="CHEBI:83421"/>
        <dbReference type="ChEBI" id="CHEBI:456216"/>
        <dbReference type="EC" id="2.7.11.1"/>
    </reaction>
</comment>
<gene>
    <name evidence="10" type="ORF">Aru02nite_34340</name>
</gene>
<dbReference type="InterPro" id="IPR011009">
    <property type="entry name" value="Kinase-like_dom_sf"/>
</dbReference>